<dbReference type="Proteomes" id="UP001143304">
    <property type="component" value="Unassembled WGS sequence"/>
</dbReference>
<dbReference type="PIRSF" id="PIRSF011489">
    <property type="entry name" value="DUF479"/>
    <property type="match status" value="1"/>
</dbReference>
<keyword evidence="6" id="KW-1185">Reference proteome</keyword>
<keyword evidence="4" id="KW-0275">Fatty acid biosynthesis</keyword>
<dbReference type="PANTHER" id="PTHR38764">
    <property type="entry name" value="ACYL CARRIER PROTEIN PHOSPHODIESTERASE"/>
    <property type="match status" value="1"/>
</dbReference>
<reference evidence="5" key="1">
    <citation type="submission" date="2019-02" db="EMBL/GenBank/DDBJ databases">
        <authorList>
            <person name="Li S.-H."/>
        </authorList>
    </citation>
    <scope>NUCLEOTIDE SEQUENCE</scope>
    <source>
        <strain evidence="5">IMCC11814</strain>
    </source>
</reference>
<organism evidence="5 6">
    <name type="scientific">Candidatus Marimicrobium litorale</name>
    <dbReference type="NCBI Taxonomy" id="2518991"/>
    <lineage>
        <taxon>Bacteria</taxon>
        <taxon>Pseudomonadati</taxon>
        <taxon>Pseudomonadota</taxon>
        <taxon>Gammaproteobacteria</taxon>
        <taxon>Cellvibrionales</taxon>
        <taxon>Halieaceae</taxon>
        <taxon>Marimicrobium</taxon>
    </lineage>
</organism>
<dbReference type="PANTHER" id="PTHR38764:SF1">
    <property type="entry name" value="ACYL CARRIER PROTEIN PHOSPHODIESTERASE"/>
    <property type="match status" value="1"/>
</dbReference>
<evidence type="ECO:0000256" key="1">
    <source>
        <dbReference type="ARBA" id="ARBA00022516"/>
    </source>
</evidence>
<comment type="caution">
    <text evidence="5">The sequence shown here is derived from an EMBL/GenBank/DDBJ whole genome shotgun (WGS) entry which is preliminary data.</text>
</comment>
<evidence type="ECO:0000313" key="6">
    <source>
        <dbReference type="Proteomes" id="UP001143304"/>
    </source>
</evidence>
<keyword evidence="3" id="KW-0443">Lipid metabolism</keyword>
<gene>
    <name evidence="5" type="ORF">EYC82_10900</name>
</gene>
<dbReference type="EMBL" id="SHNO01000001">
    <property type="protein sequence ID" value="MCX2977861.1"/>
    <property type="molecule type" value="Genomic_DNA"/>
</dbReference>
<keyword evidence="2" id="KW-0378">Hydrolase</keyword>
<dbReference type="Pfam" id="PF04336">
    <property type="entry name" value="ACP_PD"/>
    <property type="match status" value="1"/>
</dbReference>
<keyword evidence="4" id="KW-0276">Fatty acid metabolism</keyword>
<evidence type="ECO:0000256" key="4">
    <source>
        <dbReference type="ARBA" id="ARBA00023160"/>
    </source>
</evidence>
<evidence type="ECO:0000256" key="3">
    <source>
        <dbReference type="ARBA" id="ARBA00023098"/>
    </source>
</evidence>
<protein>
    <submittedName>
        <fullName evidence="5">DUF479 domain-containing protein</fullName>
    </submittedName>
</protein>
<dbReference type="InterPro" id="IPR007431">
    <property type="entry name" value="ACP_PD"/>
</dbReference>
<accession>A0ABT3T6G2</accession>
<sequence length="201" mass="22937">MREPAGPALNFLAHFHLAWPDQALIAGGLEGDYFKGPLPGTLPPQLAQGVRLHRQIDAYTDSHPIVKSLREALPESLRRYAGILIDLCFDHFLTLHWARFSSVPLRQFSDRIYEALKAHDHQLSEGARAMAARLARHDVLVLFEHWDTVITSAERTGERFKRENPFRNIDQHLSPAKEKLEHAFLNFYPDLQSFSLGRGHS</sequence>
<evidence type="ECO:0000256" key="2">
    <source>
        <dbReference type="ARBA" id="ARBA00022801"/>
    </source>
</evidence>
<proteinExistence type="predicted"/>
<name>A0ABT3T6G2_9GAMM</name>
<evidence type="ECO:0000313" key="5">
    <source>
        <dbReference type="EMBL" id="MCX2977861.1"/>
    </source>
</evidence>
<keyword evidence="1" id="KW-0444">Lipid biosynthesis</keyword>